<dbReference type="EMBL" id="FNHB01000001">
    <property type="protein sequence ID" value="SDL53954.1"/>
    <property type="molecule type" value="Genomic_DNA"/>
</dbReference>
<proteinExistence type="predicted"/>
<accession>A0A1G9KWN6</accession>
<evidence type="ECO:0000313" key="4">
    <source>
        <dbReference type="EMBL" id="SDL53954.1"/>
    </source>
</evidence>
<evidence type="ECO:0000313" key="5">
    <source>
        <dbReference type="Proteomes" id="UP000214880"/>
    </source>
</evidence>
<keyword evidence="5" id="KW-1185">Reference proteome</keyword>
<reference evidence="4 5" key="1">
    <citation type="submission" date="2016-10" db="EMBL/GenBank/DDBJ databases">
        <authorList>
            <person name="de Groot N.N."/>
        </authorList>
    </citation>
    <scope>NUCLEOTIDE SEQUENCE [LARGE SCALE GENOMIC DNA]</scope>
    <source>
        <strain evidence="4 5">DSM 1736</strain>
    </source>
</reference>
<dbReference type="Pfam" id="PF19568">
    <property type="entry name" value="Spore_III_AA"/>
    <property type="match status" value="1"/>
</dbReference>
<evidence type="ECO:0000256" key="1">
    <source>
        <dbReference type="ARBA" id="ARBA00022741"/>
    </source>
</evidence>
<dbReference type="PANTHER" id="PTHR20953">
    <property type="entry name" value="KINASE-RELATED"/>
    <property type="match status" value="1"/>
</dbReference>
<dbReference type="STRING" id="146817.SAMN04488502_101150"/>
<feature type="domain" description="Stage III sporulation protein AA AAA+ ATPase" evidence="3">
    <location>
        <begin position="10"/>
        <end position="316"/>
    </location>
</feature>
<dbReference type="RefSeq" id="WP_092067311.1">
    <property type="nucleotide sequence ID" value="NZ_FNHB01000001.1"/>
</dbReference>
<dbReference type="InterPro" id="IPR014217">
    <property type="entry name" value="Spore_III_AA"/>
</dbReference>
<evidence type="ECO:0000259" key="3">
    <source>
        <dbReference type="Pfam" id="PF19568"/>
    </source>
</evidence>
<sequence length="334" mass="36273">MNQVSYALEHHIYPVLAPALKGILRALPAAQKNELTEIRLRVGQPLLLITGVTDLMVGLNGQSVVEAAQAYVCSREDVSRTLQAISRNSLYAFEQELKQGYITISGGHRVGLAGQAIVEGGELKALKNISFLNIRIAREVTGCADRLIPYLIGPDRQVLSTLIIAPPRCGKTTLLRDIVRQLSSGDKRGGFPGMQVGVVDERSEIAACRDGIPTVQLGPRVDVLDCCPKAGGILMLIRSMSPQVVVTDELGRNEDVTAVREALNAGIRVIASIHGHDAGEVLHRPYICELIEHRYFDRYVVLSNQPGVGTITEIIAVKQNEILYSLNKGVKICG</sequence>
<gene>
    <name evidence="4" type="ORF">SAMN04488502_101150</name>
</gene>
<dbReference type="Proteomes" id="UP000214880">
    <property type="component" value="Unassembled WGS sequence"/>
</dbReference>
<dbReference type="InterPro" id="IPR027417">
    <property type="entry name" value="P-loop_NTPase"/>
</dbReference>
<dbReference type="Gene3D" id="3.40.50.300">
    <property type="entry name" value="P-loop containing nucleotide triphosphate hydrolases"/>
    <property type="match status" value="1"/>
</dbReference>
<dbReference type="SUPFAM" id="SSF52540">
    <property type="entry name" value="P-loop containing nucleoside triphosphate hydrolases"/>
    <property type="match status" value="1"/>
</dbReference>
<dbReference type="GO" id="GO:0005524">
    <property type="term" value="F:ATP binding"/>
    <property type="evidence" value="ECO:0007669"/>
    <property type="project" value="UniProtKB-KW"/>
</dbReference>
<dbReference type="OrthoDB" id="9768243at2"/>
<dbReference type="InterPro" id="IPR045735">
    <property type="entry name" value="Spore_III_AA_AAA+_ATPase"/>
</dbReference>
<keyword evidence="1" id="KW-0547">Nucleotide-binding</keyword>
<organism evidence="4 5">
    <name type="scientific">Dendrosporobacter quercicolus</name>
    <dbReference type="NCBI Taxonomy" id="146817"/>
    <lineage>
        <taxon>Bacteria</taxon>
        <taxon>Bacillati</taxon>
        <taxon>Bacillota</taxon>
        <taxon>Negativicutes</taxon>
        <taxon>Selenomonadales</taxon>
        <taxon>Sporomusaceae</taxon>
        <taxon>Dendrosporobacter</taxon>
    </lineage>
</organism>
<keyword evidence="2" id="KW-0067">ATP-binding</keyword>
<evidence type="ECO:0000256" key="2">
    <source>
        <dbReference type="ARBA" id="ARBA00022840"/>
    </source>
</evidence>
<dbReference type="PANTHER" id="PTHR20953:SF3">
    <property type="entry name" value="P-LOOP CONTAINING NUCLEOSIDE TRIPHOSPHATE HYDROLASES SUPERFAMILY PROTEIN"/>
    <property type="match status" value="1"/>
</dbReference>
<name>A0A1G9KWN6_9FIRM</name>
<protein>
    <submittedName>
        <fullName evidence="4">Stage III sporulation protein AA</fullName>
    </submittedName>
</protein>
<dbReference type="NCBIfam" id="TIGR02858">
    <property type="entry name" value="spore_III_AA"/>
    <property type="match status" value="1"/>
</dbReference>
<dbReference type="AlphaFoldDB" id="A0A1G9KWN6"/>